<evidence type="ECO:0000313" key="5">
    <source>
        <dbReference type="Proteomes" id="UP000237105"/>
    </source>
</evidence>
<evidence type="ECO:0000256" key="1">
    <source>
        <dbReference type="ARBA" id="ARBA00003143"/>
    </source>
</evidence>
<dbReference type="STRING" id="3476.A0A2P5AV41"/>
<dbReference type="InterPro" id="IPR002413">
    <property type="entry name" value="V5_allergen-like"/>
</dbReference>
<dbReference type="Proteomes" id="UP000237105">
    <property type="component" value="Unassembled WGS sequence"/>
</dbReference>
<name>A0A2P5AV41_PARAD</name>
<dbReference type="Pfam" id="PF00188">
    <property type="entry name" value="CAP"/>
    <property type="match status" value="1"/>
</dbReference>
<evidence type="ECO:0000313" key="4">
    <source>
        <dbReference type="EMBL" id="PON40424.1"/>
    </source>
</evidence>
<feature type="domain" description="SCP" evidence="3">
    <location>
        <begin position="47"/>
        <end position="179"/>
    </location>
</feature>
<accession>A0A2P5AV41</accession>
<dbReference type="PROSITE" id="PS01010">
    <property type="entry name" value="CRISP_2"/>
    <property type="match status" value="1"/>
</dbReference>
<evidence type="ECO:0000259" key="3">
    <source>
        <dbReference type="SMART" id="SM00198"/>
    </source>
</evidence>
<comment type="caution">
    <text evidence="4">The sequence shown here is derived from an EMBL/GenBank/DDBJ whole genome shotgun (WGS) entry which is preliminary data.</text>
</comment>
<evidence type="ECO:0000256" key="2">
    <source>
        <dbReference type="ARBA" id="ARBA00023265"/>
    </source>
</evidence>
<organism evidence="4 5">
    <name type="scientific">Parasponia andersonii</name>
    <name type="common">Sponia andersonii</name>
    <dbReference type="NCBI Taxonomy" id="3476"/>
    <lineage>
        <taxon>Eukaryota</taxon>
        <taxon>Viridiplantae</taxon>
        <taxon>Streptophyta</taxon>
        <taxon>Embryophyta</taxon>
        <taxon>Tracheophyta</taxon>
        <taxon>Spermatophyta</taxon>
        <taxon>Magnoliopsida</taxon>
        <taxon>eudicotyledons</taxon>
        <taxon>Gunneridae</taxon>
        <taxon>Pentapetalae</taxon>
        <taxon>rosids</taxon>
        <taxon>fabids</taxon>
        <taxon>Rosales</taxon>
        <taxon>Cannabaceae</taxon>
        <taxon>Parasponia</taxon>
    </lineage>
</organism>
<dbReference type="InterPro" id="IPR018244">
    <property type="entry name" value="Allrgn_V5/Tpx1_CS"/>
</dbReference>
<dbReference type="PANTHER" id="PTHR10334">
    <property type="entry name" value="CYSTEINE-RICH SECRETORY PROTEIN-RELATED"/>
    <property type="match status" value="1"/>
</dbReference>
<dbReference type="PRINTS" id="PR00837">
    <property type="entry name" value="V5TPXLIKE"/>
</dbReference>
<protein>
    <submittedName>
        <fullName evidence="4">Ves allergen</fullName>
    </submittedName>
</protein>
<gene>
    <name evidence="4" type="ORF">PanWU01x14_297440</name>
</gene>
<dbReference type="EMBL" id="JXTB01000438">
    <property type="protein sequence ID" value="PON40424.1"/>
    <property type="molecule type" value="Genomic_DNA"/>
</dbReference>
<dbReference type="SMART" id="SM00198">
    <property type="entry name" value="SCP"/>
    <property type="match status" value="1"/>
</dbReference>
<dbReference type="FunFam" id="3.40.33.10:FF:000004">
    <property type="entry name" value="CAP, cysteine-rich secretory protein, antigen 5"/>
    <property type="match status" value="1"/>
</dbReference>
<reference evidence="5" key="1">
    <citation type="submission" date="2016-06" db="EMBL/GenBank/DDBJ databases">
        <title>Parallel loss of symbiosis genes in relatives of nitrogen-fixing non-legume Parasponia.</title>
        <authorList>
            <person name="Van Velzen R."/>
            <person name="Holmer R."/>
            <person name="Bu F."/>
            <person name="Rutten L."/>
            <person name="Van Zeijl A."/>
            <person name="Liu W."/>
            <person name="Santuari L."/>
            <person name="Cao Q."/>
            <person name="Sharma T."/>
            <person name="Shen D."/>
            <person name="Roswanjaya Y."/>
            <person name="Wardhani T."/>
            <person name="Kalhor M.S."/>
            <person name="Jansen J."/>
            <person name="Van den Hoogen J."/>
            <person name="Gungor B."/>
            <person name="Hartog M."/>
            <person name="Hontelez J."/>
            <person name="Verver J."/>
            <person name="Yang W.-C."/>
            <person name="Schijlen E."/>
            <person name="Repin R."/>
            <person name="Schilthuizen M."/>
            <person name="Schranz E."/>
            <person name="Heidstra R."/>
            <person name="Miyata K."/>
            <person name="Fedorova E."/>
            <person name="Kohlen W."/>
            <person name="Bisseling T."/>
            <person name="Smit S."/>
            <person name="Geurts R."/>
        </authorList>
    </citation>
    <scope>NUCLEOTIDE SEQUENCE [LARGE SCALE GENOMIC DNA]</scope>
    <source>
        <strain evidence="5">cv. WU1-14</strain>
    </source>
</reference>
<dbReference type="CDD" id="cd05381">
    <property type="entry name" value="CAP_PR-1"/>
    <property type="match status" value="1"/>
</dbReference>
<keyword evidence="2" id="KW-0568">Pathogenesis-related protein</keyword>
<comment type="function">
    <text evidence="1">Probably involved in the defense reaction of plants against pathogens.</text>
</comment>
<dbReference type="InterPro" id="IPR035940">
    <property type="entry name" value="CAP_sf"/>
</dbReference>
<dbReference type="SUPFAM" id="SSF55797">
    <property type="entry name" value="PR-1-like"/>
    <property type="match status" value="1"/>
</dbReference>
<keyword evidence="2" id="KW-0611">Plant defense</keyword>
<dbReference type="OrthoDB" id="337038at2759"/>
<dbReference type="AlphaFoldDB" id="A0A2P5AV41"/>
<dbReference type="GO" id="GO:0005576">
    <property type="term" value="C:extracellular region"/>
    <property type="evidence" value="ECO:0007669"/>
    <property type="project" value="InterPro"/>
</dbReference>
<dbReference type="InterPro" id="IPR001283">
    <property type="entry name" value="CRISP-related"/>
</dbReference>
<dbReference type="PRINTS" id="PR00838">
    <property type="entry name" value="V5ALLERGEN"/>
</dbReference>
<dbReference type="Gene3D" id="3.40.33.10">
    <property type="entry name" value="CAP"/>
    <property type="match status" value="1"/>
</dbReference>
<sequence>MKTLFLFGFLRTFLILTSLFSLTFSLSTHSIPSRFPSRRQLTTTSYTTINQFLTPHNILRSKFGLPPLRWSKKLARYASWWANQRRGDCSLVHSRSDFGENLFWGSGKDWTPGDAVADWAYERRYYDYYNNSCVQNQECLHYTQMVWRSTTRVGCAKVKCWNGDTFISCNYDPHGNVIGQRPF</sequence>
<dbReference type="InterPro" id="IPR014044">
    <property type="entry name" value="CAP_dom"/>
</dbReference>
<keyword evidence="5" id="KW-1185">Reference proteome</keyword>
<proteinExistence type="predicted"/>